<dbReference type="InterPro" id="IPR023299">
    <property type="entry name" value="ATPase_P-typ_cyto_dom_N"/>
</dbReference>
<feature type="domain" description="Vacuolar sorting receptor thioredoxin-like" evidence="28">
    <location>
        <begin position="907"/>
        <end position="1106"/>
    </location>
</feature>
<feature type="binding site" evidence="23">
    <location>
        <position position="110"/>
    </location>
    <ligand>
        <name>ATP</name>
        <dbReference type="ChEBI" id="CHEBI:30616"/>
    </ligand>
</feature>
<evidence type="ECO:0000256" key="19">
    <source>
        <dbReference type="ARBA" id="ARBA00023136"/>
    </source>
</evidence>
<feature type="transmembrane region" description="Helical" evidence="25">
    <location>
        <begin position="1232"/>
        <end position="1255"/>
    </location>
</feature>
<comment type="catalytic activity">
    <reaction evidence="22 25">
        <text>ATP + H2O + phospholipidSide 1 = ADP + phosphate + phospholipidSide 2.</text>
        <dbReference type="EC" id="7.6.2.1"/>
    </reaction>
</comment>
<evidence type="ECO:0000259" key="28">
    <source>
        <dbReference type="Pfam" id="PF25011"/>
    </source>
</evidence>
<dbReference type="Pfam" id="PF13246">
    <property type="entry name" value="Cation_ATPase"/>
    <property type="match status" value="1"/>
</dbReference>
<dbReference type="FunFam" id="3.40.1110.10:FF:000025">
    <property type="entry name" value="Phospholipid-transporting ATPase"/>
    <property type="match status" value="1"/>
</dbReference>
<keyword evidence="18" id="KW-0333">Golgi apparatus</keyword>
<dbReference type="OrthoDB" id="377733at2759"/>
<feature type="binding site" evidence="24">
    <location>
        <position position="436"/>
    </location>
    <ligand>
        <name>Mg(2+)</name>
        <dbReference type="ChEBI" id="CHEBI:18420"/>
    </ligand>
</feature>
<feature type="binding site" evidence="23">
    <location>
        <position position="440"/>
    </location>
    <ligand>
        <name>ATP</name>
        <dbReference type="ChEBI" id="CHEBI:30616"/>
    </ligand>
</feature>
<evidence type="ECO:0000256" key="21">
    <source>
        <dbReference type="ARBA" id="ARBA00023180"/>
    </source>
</evidence>
<evidence type="ECO:0000256" key="17">
    <source>
        <dbReference type="ARBA" id="ARBA00022989"/>
    </source>
</evidence>
<feature type="non-terminal residue" evidence="29">
    <location>
        <position position="1"/>
    </location>
</feature>
<feature type="binding site" evidence="23">
    <location>
        <position position="291"/>
    </location>
    <ligand>
        <name>ATP</name>
        <dbReference type="ChEBI" id="CHEBI:30616"/>
    </ligand>
</feature>
<dbReference type="PANTHER" id="PTHR24092">
    <property type="entry name" value="PROBABLE PHOSPHOLIPID-TRANSPORTING ATPASE"/>
    <property type="match status" value="1"/>
</dbReference>
<evidence type="ECO:0000313" key="29">
    <source>
        <dbReference type="EMBL" id="KAE9455835.1"/>
    </source>
</evidence>
<evidence type="ECO:0000256" key="24">
    <source>
        <dbReference type="PIRSR" id="PIRSR606539-3"/>
    </source>
</evidence>
<dbReference type="InterPro" id="IPR006539">
    <property type="entry name" value="P-type_ATPase_IV"/>
</dbReference>
<dbReference type="GO" id="GO:0005886">
    <property type="term" value="C:plasma membrane"/>
    <property type="evidence" value="ECO:0007669"/>
    <property type="project" value="TreeGrafter"/>
</dbReference>
<comment type="cofactor">
    <cofactor evidence="24">
        <name>Mg(2+)</name>
        <dbReference type="ChEBI" id="CHEBI:18420"/>
    </cofactor>
</comment>
<evidence type="ECO:0000256" key="13">
    <source>
        <dbReference type="ARBA" id="ARBA00022840"/>
    </source>
</evidence>
<dbReference type="InterPro" id="IPR023214">
    <property type="entry name" value="HAD_sf"/>
</dbReference>
<feature type="transmembrane region" description="Helical" evidence="25">
    <location>
        <begin position="631"/>
        <end position="653"/>
    </location>
</feature>
<feature type="binding site" evidence="23">
    <location>
        <position position="211"/>
    </location>
    <ligand>
        <name>ATP</name>
        <dbReference type="ChEBI" id="CHEBI:30616"/>
    </ligand>
</feature>
<evidence type="ECO:0000256" key="14">
    <source>
        <dbReference type="ARBA" id="ARBA00022842"/>
    </source>
</evidence>
<dbReference type="Pfam" id="PF16212">
    <property type="entry name" value="PhoLip_ATPase_C"/>
    <property type="match status" value="1"/>
</dbReference>
<dbReference type="Pfam" id="PF02225">
    <property type="entry name" value="PA"/>
    <property type="match status" value="1"/>
</dbReference>
<dbReference type="GO" id="GO:0006623">
    <property type="term" value="P:protein targeting to vacuole"/>
    <property type="evidence" value="ECO:0007669"/>
    <property type="project" value="UniProtKB-ARBA"/>
</dbReference>
<feature type="binding site" evidence="23">
    <location>
        <position position="410"/>
    </location>
    <ligand>
        <name>ATP</name>
        <dbReference type="ChEBI" id="CHEBI:30616"/>
    </ligand>
</feature>
<feature type="transmembrane region" description="Helical" evidence="25">
    <location>
        <begin position="493"/>
        <end position="514"/>
    </location>
</feature>
<evidence type="ECO:0000256" key="4">
    <source>
        <dbReference type="ARBA" id="ARBA00008109"/>
    </source>
</evidence>
<feature type="binding site" evidence="23">
    <location>
        <position position="293"/>
    </location>
    <ligand>
        <name>ATP</name>
        <dbReference type="ChEBI" id="CHEBI:30616"/>
    </ligand>
</feature>
<keyword evidence="8 24" id="KW-0479">Metal-binding</keyword>
<dbReference type="GO" id="GO:0140326">
    <property type="term" value="F:ATPase-coupled intramembrane lipid transporter activity"/>
    <property type="evidence" value="ECO:0007669"/>
    <property type="project" value="UniProtKB-EC"/>
</dbReference>
<keyword evidence="20" id="KW-1015">Disulfide bond</keyword>
<dbReference type="NCBIfam" id="TIGR01652">
    <property type="entry name" value="ATPase-Plipid"/>
    <property type="match status" value="1"/>
</dbReference>
<evidence type="ECO:0000259" key="26">
    <source>
        <dbReference type="Pfam" id="PF02225"/>
    </source>
</evidence>
<comment type="similarity">
    <text evidence="4 25">Belongs to the cation transport ATPase (P-type) (TC 3.A.3) family. Type IV subfamily.</text>
</comment>
<keyword evidence="9" id="KW-0732">Signal</keyword>
<dbReference type="Gene3D" id="3.50.30.30">
    <property type="match status" value="1"/>
</dbReference>
<feature type="domain" description="P-type ATPase C-terminal" evidence="27">
    <location>
        <begin position="462"/>
        <end position="702"/>
    </location>
</feature>
<dbReference type="InterPro" id="IPR056858">
    <property type="entry name" value="VSR_TRX"/>
</dbReference>
<dbReference type="InterPro" id="IPR003137">
    <property type="entry name" value="PA_domain"/>
</dbReference>
<dbReference type="GO" id="GO:0005524">
    <property type="term" value="F:ATP binding"/>
    <property type="evidence" value="ECO:0007669"/>
    <property type="project" value="UniProtKB-UniRule"/>
</dbReference>
<evidence type="ECO:0000256" key="7">
    <source>
        <dbReference type="ARBA" id="ARBA00022692"/>
    </source>
</evidence>
<dbReference type="NCBIfam" id="TIGR01494">
    <property type="entry name" value="ATPase_P-type"/>
    <property type="match status" value="1"/>
</dbReference>
<evidence type="ECO:0000256" key="3">
    <source>
        <dbReference type="ARBA" id="ARBA00007038"/>
    </source>
</evidence>
<dbReference type="InterPro" id="IPR036412">
    <property type="entry name" value="HAD-like_sf"/>
</dbReference>
<evidence type="ECO:0000259" key="27">
    <source>
        <dbReference type="Pfam" id="PF16212"/>
    </source>
</evidence>
<dbReference type="EC" id="7.6.2.1" evidence="25"/>
<dbReference type="Gene3D" id="3.40.50.1000">
    <property type="entry name" value="HAD superfamily/HAD-like"/>
    <property type="match status" value="1"/>
</dbReference>
<evidence type="ECO:0000256" key="15">
    <source>
        <dbReference type="ARBA" id="ARBA00022927"/>
    </source>
</evidence>
<dbReference type="InterPro" id="IPR046450">
    <property type="entry name" value="PA_dom_sf"/>
</dbReference>
<keyword evidence="10" id="KW-0677">Repeat</keyword>
<protein>
    <recommendedName>
        <fullName evidence="25">Phospholipid-transporting ATPase</fullName>
        <ecNumber evidence="25">7.6.2.1</ecNumber>
    </recommendedName>
</protein>
<dbReference type="InterPro" id="IPR032630">
    <property type="entry name" value="P_typ_ATPase_c"/>
</dbReference>
<accession>A0A6A4LE55</accession>
<feature type="binding site" evidence="23">
    <location>
        <position position="439"/>
    </location>
    <ligand>
        <name>ATP</name>
        <dbReference type="ChEBI" id="CHEBI:30616"/>
    </ligand>
</feature>
<reference evidence="29 30" key="1">
    <citation type="journal article" date="2019" name="Genome Biol. Evol.">
        <title>The Rhododendron genome and chromosomal organization provide insight into shared whole-genome duplications across the heath family (Ericaceae).</title>
        <authorList>
            <person name="Soza V.L."/>
            <person name="Lindsley D."/>
            <person name="Waalkes A."/>
            <person name="Ramage E."/>
            <person name="Patwardhan R.P."/>
            <person name="Burton J.N."/>
            <person name="Adey A."/>
            <person name="Kumar A."/>
            <person name="Qiu R."/>
            <person name="Shendure J."/>
            <person name="Hall B."/>
        </authorList>
    </citation>
    <scope>NUCLEOTIDE SEQUENCE [LARGE SCALE GENOMIC DNA]</scope>
    <source>
        <strain evidence="29">RSF 1966-606</strain>
    </source>
</reference>
<dbReference type="PANTHER" id="PTHR24092:SF148">
    <property type="entry name" value="PHOSPHOLIPID-TRANSPORTING ATPASE"/>
    <property type="match status" value="1"/>
</dbReference>
<dbReference type="GO" id="GO:0016887">
    <property type="term" value="F:ATP hydrolysis activity"/>
    <property type="evidence" value="ECO:0007669"/>
    <property type="project" value="InterPro"/>
</dbReference>
<evidence type="ECO:0000256" key="6">
    <source>
        <dbReference type="ARBA" id="ARBA00022536"/>
    </source>
</evidence>
<feature type="binding site" evidence="23">
    <location>
        <position position="416"/>
    </location>
    <ligand>
        <name>ATP</name>
        <dbReference type="ChEBI" id="CHEBI:30616"/>
    </ligand>
</feature>
<feature type="binding site" evidence="23">
    <location>
        <position position="174"/>
    </location>
    <ligand>
        <name>ATP</name>
        <dbReference type="ChEBI" id="CHEBI:30616"/>
    </ligand>
</feature>
<evidence type="ECO:0000256" key="5">
    <source>
        <dbReference type="ARBA" id="ARBA00022448"/>
    </source>
</evidence>
<feature type="binding site" evidence="23">
    <location>
        <position position="292"/>
    </location>
    <ligand>
        <name>ATP</name>
        <dbReference type="ChEBI" id="CHEBI:30616"/>
    </ligand>
</feature>
<feature type="binding site" evidence="24">
    <location>
        <position position="440"/>
    </location>
    <ligand>
        <name>Mg(2+)</name>
        <dbReference type="ChEBI" id="CHEBI:18420"/>
    </ligand>
</feature>
<dbReference type="CDD" id="cd02125">
    <property type="entry name" value="PA_VSR"/>
    <property type="match status" value="1"/>
</dbReference>
<feature type="transmembrane region" description="Helical" evidence="25">
    <location>
        <begin position="574"/>
        <end position="599"/>
    </location>
</feature>
<dbReference type="InterPro" id="IPR001757">
    <property type="entry name" value="P_typ_ATPase"/>
</dbReference>
<evidence type="ECO:0000256" key="18">
    <source>
        <dbReference type="ARBA" id="ARBA00023034"/>
    </source>
</evidence>
<keyword evidence="12" id="KW-0106">Calcium</keyword>
<feature type="transmembrane region" description="Helical" evidence="25">
    <location>
        <begin position="728"/>
        <end position="747"/>
    </location>
</feature>
<organism evidence="29 30">
    <name type="scientific">Rhododendron williamsianum</name>
    <dbReference type="NCBI Taxonomy" id="262921"/>
    <lineage>
        <taxon>Eukaryota</taxon>
        <taxon>Viridiplantae</taxon>
        <taxon>Streptophyta</taxon>
        <taxon>Embryophyta</taxon>
        <taxon>Tracheophyta</taxon>
        <taxon>Spermatophyta</taxon>
        <taxon>Magnoliopsida</taxon>
        <taxon>eudicotyledons</taxon>
        <taxon>Gunneridae</taxon>
        <taxon>Pentapetalae</taxon>
        <taxon>asterids</taxon>
        <taxon>Ericales</taxon>
        <taxon>Ericaceae</taxon>
        <taxon>Ericoideae</taxon>
        <taxon>Rhodoreae</taxon>
        <taxon>Rhododendron</taxon>
    </lineage>
</organism>
<dbReference type="EMBL" id="QEFC01001793">
    <property type="protein sequence ID" value="KAE9455835.1"/>
    <property type="molecule type" value="Genomic_DNA"/>
</dbReference>
<evidence type="ECO:0000256" key="12">
    <source>
        <dbReference type="ARBA" id="ARBA00022837"/>
    </source>
</evidence>
<keyword evidence="15" id="KW-0653">Protein transport</keyword>
<dbReference type="Proteomes" id="UP000428333">
    <property type="component" value="Linkage Group LG07"/>
</dbReference>
<evidence type="ECO:0000256" key="25">
    <source>
        <dbReference type="RuleBase" id="RU362033"/>
    </source>
</evidence>
<dbReference type="SUPFAM" id="SSF52025">
    <property type="entry name" value="PA domain"/>
    <property type="match status" value="1"/>
</dbReference>
<evidence type="ECO:0000256" key="2">
    <source>
        <dbReference type="ARBA" id="ARBA00004394"/>
    </source>
</evidence>
<evidence type="ECO:0000256" key="9">
    <source>
        <dbReference type="ARBA" id="ARBA00022729"/>
    </source>
</evidence>
<feature type="transmembrane region" description="Helical" evidence="25">
    <location>
        <begin position="605"/>
        <end position="624"/>
    </location>
</feature>
<dbReference type="GO" id="GO:0000139">
    <property type="term" value="C:Golgi membrane"/>
    <property type="evidence" value="ECO:0007669"/>
    <property type="project" value="UniProtKB-SubCell"/>
</dbReference>
<keyword evidence="5" id="KW-0813">Transport</keyword>
<dbReference type="SUPFAM" id="SSF81660">
    <property type="entry name" value="Metal cation-transporting ATPase, ATP-binding domain N"/>
    <property type="match status" value="1"/>
</dbReference>
<keyword evidence="16 25" id="KW-1278">Translocase</keyword>
<dbReference type="Gene3D" id="3.40.1110.10">
    <property type="entry name" value="Calcium-transporting ATPase, cytoplasmic domain N"/>
    <property type="match status" value="1"/>
</dbReference>
<keyword evidence="13 23" id="KW-0067">ATP-binding</keyword>
<feature type="transmembrane region" description="Helical" evidence="25">
    <location>
        <begin position="673"/>
        <end position="692"/>
    </location>
</feature>
<keyword evidence="21" id="KW-0325">Glycoprotein</keyword>
<evidence type="ECO:0000256" key="1">
    <source>
        <dbReference type="ARBA" id="ARBA00004141"/>
    </source>
</evidence>
<name>A0A6A4LE55_9ERIC</name>
<evidence type="ECO:0000256" key="20">
    <source>
        <dbReference type="ARBA" id="ARBA00023157"/>
    </source>
</evidence>
<dbReference type="GO" id="GO:0045332">
    <property type="term" value="P:phospholipid translocation"/>
    <property type="evidence" value="ECO:0007669"/>
    <property type="project" value="TreeGrafter"/>
</dbReference>
<feature type="domain" description="PA" evidence="26">
    <location>
        <begin position="782"/>
        <end position="880"/>
    </location>
</feature>
<dbReference type="InterPro" id="IPR023298">
    <property type="entry name" value="ATPase_P-typ_TM_dom_sf"/>
</dbReference>
<keyword evidence="30" id="KW-1185">Reference proteome</keyword>
<evidence type="ECO:0000256" key="10">
    <source>
        <dbReference type="ARBA" id="ARBA00022737"/>
    </source>
</evidence>
<feature type="binding site" evidence="23">
    <location>
        <position position="151"/>
    </location>
    <ligand>
        <name>ATP</name>
        <dbReference type="ChEBI" id="CHEBI:30616"/>
    </ligand>
</feature>
<evidence type="ECO:0000256" key="11">
    <source>
        <dbReference type="ARBA" id="ARBA00022741"/>
    </source>
</evidence>
<evidence type="ECO:0000256" key="8">
    <source>
        <dbReference type="ARBA" id="ARBA00022723"/>
    </source>
</evidence>
<comment type="subcellular location">
    <subcellularLocation>
        <location evidence="2">Golgi apparatus membrane</location>
    </subcellularLocation>
    <subcellularLocation>
        <location evidence="1 25">Membrane</location>
        <topology evidence="1 25">Multi-pass membrane protein</topology>
    </subcellularLocation>
</comment>
<gene>
    <name evidence="29" type="ORF">C3L33_12263</name>
</gene>
<dbReference type="SUPFAM" id="SSF81665">
    <property type="entry name" value="Calcium ATPase, transmembrane domain M"/>
    <property type="match status" value="1"/>
</dbReference>
<feature type="transmembrane region" description="Helical" evidence="25">
    <location>
        <begin position="526"/>
        <end position="546"/>
    </location>
</feature>
<dbReference type="SUPFAM" id="SSF56784">
    <property type="entry name" value="HAD-like"/>
    <property type="match status" value="1"/>
</dbReference>
<evidence type="ECO:0000256" key="23">
    <source>
        <dbReference type="PIRSR" id="PIRSR606539-2"/>
    </source>
</evidence>
<keyword evidence="19 25" id="KW-0472">Membrane</keyword>
<comment type="caution">
    <text evidence="29">The sequence shown here is derived from an EMBL/GenBank/DDBJ whole genome shotgun (WGS) entry which is preliminary data.</text>
</comment>
<keyword evidence="11 23" id="KW-0547">Nucleotide-binding</keyword>
<keyword evidence="6" id="KW-0245">EGF-like domain</keyword>
<keyword evidence="14 24" id="KW-0460">Magnesium</keyword>
<evidence type="ECO:0000256" key="16">
    <source>
        <dbReference type="ARBA" id="ARBA00022967"/>
    </source>
</evidence>
<proteinExistence type="inferred from homology"/>
<dbReference type="FunFam" id="3.50.30.30:FF:000001">
    <property type="entry name" value="Vacuolar-sorting receptor 1"/>
    <property type="match status" value="1"/>
</dbReference>
<comment type="similarity">
    <text evidence="3">Belongs to the VSR (BP-80) family.</text>
</comment>
<dbReference type="GO" id="GO:0000287">
    <property type="term" value="F:magnesium ion binding"/>
    <property type="evidence" value="ECO:0007669"/>
    <property type="project" value="UniProtKB-UniRule"/>
</dbReference>
<keyword evidence="7 25" id="KW-0812">Transmembrane</keyword>
<dbReference type="FunFam" id="2.10.25.10:FF:000178">
    <property type="entry name" value="vacuolar-sorting receptor 1"/>
    <property type="match status" value="1"/>
</dbReference>
<evidence type="ECO:0000313" key="30">
    <source>
        <dbReference type="Proteomes" id="UP000428333"/>
    </source>
</evidence>
<dbReference type="Pfam" id="PF25011">
    <property type="entry name" value="VSR_TRX"/>
    <property type="match status" value="1"/>
</dbReference>
<keyword evidence="17 25" id="KW-1133">Transmembrane helix</keyword>
<evidence type="ECO:0000256" key="22">
    <source>
        <dbReference type="ARBA" id="ARBA00034036"/>
    </source>
</evidence>
<sequence>MSSASTGPCSRLIQILRFDVKVLVERTAAAVGRRRWKLKSEIGVDSELLALLHKDLDGDERSAAHEFFLTLAACNTVIPILIQSQSSSCTESEADEDVEAIDYQGESPDEQALVSAASAYGYTLFERTSGHIVIDVNGEKLRLDVLGLHEFDSVRKRMSVVIRFPNNAVKVLVKGADTSILSILKKDVGGNDHIRHATQSHLNEYSSEGLRTLVVAARDLTNAELQEWQCMYEDASTSLTDRPIKLRQTAALIECDLNLLGATGIEDKLQEGVPEAIESLRQAGIKVWVLTGDKQETAISIGLSCKLLTSDMQQIIINGTSEEDCRTLLSDAMAKFGVKSSNCSDLNLKWKKNAEIDYVEIPDDTKPSTVPKMLAGKEEGTLSMPLALIIDGNSLLFDLATSCRVVLCCRVAPLQKAGIVDLIKSRTDDMTLAIGDGANDVSMIQMADVGIGICGQEGRQAVMASDFAMGQFRFLKRLLLVHGHWNYQRVGYLVLYNFYRNAVFVLMLFWYILFTDFSTTSALTDWSSVFYSVIYTSVPTIVVGILDKDLSDKTLLQYPKLYGAGHRQESYNMYLFWITMIDTLWQSLVLFYVPIFAYGGSSIDIWSMGSLWTIAVVILVNMHLAMDIHRWLLLTHSAVWGSIIITYACVVILDSIPVFPNYGTIYHLAKSPAYWITILLILVLALLPRFIFKVIHQSFWPSDIQISREAEILRKRPNNFGSSTSRKYLVIAVSASPMIYASSRFVVEKNSLKVTSPGSLRDVYECAIGNFGVPQYGGTMVGTVIYPKSNRRGCKGFDDSFKSNPGGLPIFLLADRGECYFTLKAWNAQNAGAAAILVADDRVEPLITMDTPEEEDARADYLQKISIPAALISISLGNNIKKALSNGEMVNINLDWRESVPHPDDRVEYEFWTNSNDECGPKCDSQIAFVKSFKGAAQILEKKGYTQFTPRYITWYCPEAFILSKQCKSQCINHGRYCAPDPEQDFTRGYDGKDVVLQNLRQACLFKVANESGKPWVWWDYVTDFSIRCPMKEKIFAVRPLLYDYFSTSGIDVKQINKCIGDPDADVDNQIGRGSRGDVTILPTLVVNNRQYRGKLDKSAVLKAICSGFQETTEPAICLSADIETNECLQNNGGCWQDKASNITACRDTFRGRVCECPIVQGVKFFGDGYTHCEASGALRCGLNNGGCWKKTQEGRTYSACIDDHSKGCKCPPGFRGDGVNTCEGKDANREVGWGFIWVIILGLAAVGLGGYAVYKYRIRSYMDSEIRAIMAQYMPLDNQAELPNNPAPYAYA</sequence>